<protein>
    <recommendedName>
        <fullName evidence="6">F-box domain-containing protein</fullName>
    </recommendedName>
</protein>
<dbReference type="Gene3D" id="1.20.1280.50">
    <property type="match status" value="1"/>
</dbReference>
<dbReference type="PROSITE" id="PS50181">
    <property type="entry name" value="FBOX"/>
    <property type="match status" value="1"/>
</dbReference>
<feature type="repeat" description="WD" evidence="3">
    <location>
        <begin position="551"/>
        <end position="590"/>
    </location>
</feature>
<evidence type="ECO:0000256" key="5">
    <source>
        <dbReference type="SAM" id="MobiDB-lite"/>
    </source>
</evidence>
<gene>
    <name evidence="7" type="ORF">GLX27_001080</name>
</gene>
<dbReference type="Pfam" id="PF00400">
    <property type="entry name" value="WD40"/>
    <property type="match status" value="1"/>
</dbReference>
<evidence type="ECO:0000313" key="7">
    <source>
        <dbReference type="EMBL" id="WFD46445.1"/>
    </source>
</evidence>
<dbReference type="InterPro" id="IPR001680">
    <property type="entry name" value="WD40_rpt"/>
</dbReference>
<dbReference type="CDD" id="cd09917">
    <property type="entry name" value="F-box_SF"/>
    <property type="match status" value="1"/>
</dbReference>
<evidence type="ECO:0000256" key="1">
    <source>
        <dbReference type="ARBA" id="ARBA00022574"/>
    </source>
</evidence>
<evidence type="ECO:0000256" key="2">
    <source>
        <dbReference type="ARBA" id="ARBA00022737"/>
    </source>
</evidence>
<keyword evidence="8" id="KW-1185">Reference proteome</keyword>
<feature type="domain" description="F-box" evidence="6">
    <location>
        <begin position="34"/>
        <end position="80"/>
    </location>
</feature>
<dbReference type="PANTHER" id="PTHR44436">
    <property type="entry name" value="F-BOX/WD REPEAT-CONTAINING PROTEIN 2"/>
    <property type="match status" value="1"/>
</dbReference>
<keyword evidence="1 3" id="KW-0853">WD repeat</keyword>
<feature type="coiled-coil region" evidence="4">
    <location>
        <begin position="677"/>
        <end position="706"/>
    </location>
</feature>
<evidence type="ECO:0000259" key="6">
    <source>
        <dbReference type="PROSITE" id="PS50181"/>
    </source>
</evidence>
<dbReference type="EMBL" id="CP046234">
    <property type="protein sequence ID" value="WFD46445.1"/>
    <property type="molecule type" value="Genomic_DNA"/>
</dbReference>
<proteinExistence type="predicted"/>
<evidence type="ECO:0000256" key="3">
    <source>
        <dbReference type="PROSITE-ProRule" id="PRU00221"/>
    </source>
</evidence>
<dbReference type="PROSITE" id="PS50082">
    <property type="entry name" value="WD_REPEATS_2"/>
    <property type="match status" value="1"/>
</dbReference>
<dbReference type="SMART" id="SM00320">
    <property type="entry name" value="WD40"/>
    <property type="match status" value="2"/>
</dbReference>
<keyword evidence="4" id="KW-0175">Coiled coil</keyword>
<dbReference type="SUPFAM" id="SSF50978">
    <property type="entry name" value="WD40 repeat-like"/>
    <property type="match status" value="1"/>
</dbReference>
<feature type="region of interest" description="Disordered" evidence="5">
    <location>
        <begin position="805"/>
        <end position="909"/>
    </location>
</feature>
<evidence type="ECO:0000313" key="8">
    <source>
        <dbReference type="Proteomes" id="UP000818624"/>
    </source>
</evidence>
<dbReference type="InterPro" id="IPR036322">
    <property type="entry name" value="WD40_repeat_dom_sf"/>
</dbReference>
<dbReference type="SMART" id="SM00256">
    <property type="entry name" value="FBOX"/>
    <property type="match status" value="1"/>
</dbReference>
<dbReference type="InterPro" id="IPR015943">
    <property type="entry name" value="WD40/YVTN_repeat-like_dom_sf"/>
</dbReference>
<name>A0ABY8EPU4_MALFU</name>
<dbReference type="Pfam" id="PF12937">
    <property type="entry name" value="F-box-like"/>
    <property type="match status" value="1"/>
</dbReference>
<feature type="compositionally biased region" description="Low complexity" evidence="5">
    <location>
        <begin position="814"/>
        <end position="829"/>
    </location>
</feature>
<dbReference type="InterPro" id="IPR036047">
    <property type="entry name" value="F-box-like_dom_sf"/>
</dbReference>
<dbReference type="InterPro" id="IPR042627">
    <property type="entry name" value="FBXW2"/>
</dbReference>
<dbReference type="PANTHER" id="PTHR44436:SF1">
    <property type="entry name" value="F-BOX_WD REPEAT-CONTAINING PROTEIN 2"/>
    <property type="match status" value="1"/>
</dbReference>
<feature type="compositionally biased region" description="Basic and acidic residues" evidence="5">
    <location>
        <begin position="888"/>
        <end position="901"/>
    </location>
</feature>
<evidence type="ECO:0000256" key="4">
    <source>
        <dbReference type="SAM" id="Coils"/>
    </source>
</evidence>
<dbReference type="InterPro" id="IPR001810">
    <property type="entry name" value="F-box_dom"/>
</dbReference>
<feature type="region of interest" description="Disordered" evidence="5">
    <location>
        <begin position="1"/>
        <end position="27"/>
    </location>
</feature>
<keyword evidence="2" id="KW-0677">Repeat</keyword>
<reference evidence="7 8" key="1">
    <citation type="journal article" date="2020" name="Elife">
        <title>Loss of centromere function drives karyotype evolution in closely related Malassezia species.</title>
        <authorList>
            <person name="Sankaranarayanan S.R."/>
            <person name="Ianiri G."/>
            <person name="Coelho M.A."/>
            <person name="Reza M.H."/>
            <person name="Thimmappa B.C."/>
            <person name="Ganguly P."/>
            <person name="Vadnala R.N."/>
            <person name="Sun S."/>
            <person name="Siddharthan R."/>
            <person name="Tellgren-Roth C."/>
            <person name="Dawson T.L."/>
            <person name="Heitman J."/>
            <person name="Sanyal K."/>
        </authorList>
    </citation>
    <scope>NUCLEOTIDE SEQUENCE [LARGE SCALE GENOMIC DNA]</scope>
    <source>
        <strain evidence="7">CBS14141</strain>
    </source>
</reference>
<dbReference type="SUPFAM" id="SSF81383">
    <property type="entry name" value="F-box domain"/>
    <property type="match status" value="1"/>
</dbReference>
<sequence>MSRSGVASTSAAVATEHGAPRRAAAVRADGAPRGGALDDLAPETIARIFAFLDPRTLATCAHVCRTWHTLVQLDTTWRSAFAVAFGLDEREAHMAAHVRSDDAAAAALRVAPALRRLDASSWRAEYTARAALLRRWRKSRTPTILSDPRIATLDALALSQSHTFVLSLSHGFSVASRSNAFTGKVAKDFLDANGFASLAPNGQPNVEFSPATTALATDAHASRIVWGQRSGDVSLTTIDWRGQSARGTVRNRALVRGAGHTAPITAIAFPFPADQGGAHGVQRSAEQHRQQLSLAGDAAPTFATAAADGSVAIWHPKYELPLWRGTAARDAPEHGVPVPDDGPIEQLVYSPVHGIVLAARRSGALYVWAHVEAKALAAHHAAHAARHERMSDAAHAHAAALERAAVRRVLPGDGARVATLALDTYDAERACVTFLVHTHGARVFVRYDVPLHDGAVRTTVFGAPHISPLTAVRADFDVRDVRAALPASLVARQRAARFTERKFVVAGTASGGIGVWEWDAGAPYDAAAQSVWQATRTPQLADAQAAPALVLAGHTNAITALDMTPALLLAGCEDGTVKALDLLTGHVVRTFNERTARRLPARLLAAGELPAEHAARFRVNQVVAGNELFVAAIGPQVLAWRTADAAEAPADARAAPKRGARAATDRGRARAEWERVVHEEQALLDAERSEQAAAEAERAAARAAIQGTLDEDDALDYALMLSRETAVPPPPPPTDDGDLPYELLYDELHLEIGDGDSDAAPIVSPTLSHLASPPSRAWDTLHHAGVHTRNTSDHLGAHSKLRTVAVPRSARFGTSPASTHTSSLSSTPLQLDSERDWPEMRPSSLPDRTGRSPASIGAWAARSPMLRAAEPSGSRHALRSPPSLAHSWHLDEPHGASRRSSDAAAVAEDDEDAALRAALERSLHEY</sequence>
<feature type="compositionally biased region" description="Low complexity" evidence="5">
    <location>
        <begin position="1"/>
        <end position="15"/>
    </location>
</feature>
<organism evidence="7 8">
    <name type="scientific">Malassezia furfur</name>
    <name type="common">Pityriasis versicolor infection agent</name>
    <name type="synonym">Pityrosporum furfur</name>
    <dbReference type="NCBI Taxonomy" id="55194"/>
    <lineage>
        <taxon>Eukaryota</taxon>
        <taxon>Fungi</taxon>
        <taxon>Dikarya</taxon>
        <taxon>Basidiomycota</taxon>
        <taxon>Ustilaginomycotina</taxon>
        <taxon>Malasseziomycetes</taxon>
        <taxon>Malasseziales</taxon>
        <taxon>Malasseziaceae</taxon>
        <taxon>Malassezia</taxon>
    </lineage>
</organism>
<dbReference type="Gene3D" id="2.130.10.10">
    <property type="entry name" value="YVTN repeat-like/Quinoprotein amine dehydrogenase"/>
    <property type="match status" value="2"/>
</dbReference>
<dbReference type="Proteomes" id="UP000818624">
    <property type="component" value="Chromosome 1"/>
</dbReference>
<accession>A0ABY8EPU4</accession>